<dbReference type="SUPFAM" id="SSF55729">
    <property type="entry name" value="Acyl-CoA N-acyltransferases (Nat)"/>
    <property type="match status" value="1"/>
</dbReference>
<dbReference type="PANTHER" id="PTHR43420">
    <property type="entry name" value="ACETYLTRANSFERASE"/>
    <property type="match status" value="1"/>
</dbReference>
<comment type="function">
    <text evidence="5">Acetylates the N-terminal alanine of ribosomal protein bS18.</text>
</comment>
<feature type="domain" description="N-acetyltransferase" evidence="6">
    <location>
        <begin position="3"/>
        <end position="148"/>
    </location>
</feature>
<dbReference type="InterPro" id="IPR000182">
    <property type="entry name" value="GNAT_dom"/>
</dbReference>
<dbReference type="InterPro" id="IPR006464">
    <property type="entry name" value="AcTrfase_RimI/Ard1"/>
</dbReference>
<evidence type="ECO:0000256" key="2">
    <source>
        <dbReference type="ARBA" id="ARBA00022490"/>
    </source>
</evidence>
<evidence type="ECO:0000313" key="7">
    <source>
        <dbReference type="EMBL" id="SJZ34315.1"/>
    </source>
</evidence>
<evidence type="ECO:0000259" key="6">
    <source>
        <dbReference type="PROSITE" id="PS51186"/>
    </source>
</evidence>
<evidence type="ECO:0000256" key="5">
    <source>
        <dbReference type="RuleBase" id="RU363094"/>
    </source>
</evidence>
<evidence type="ECO:0000256" key="1">
    <source>
        <dbReference type="ARBA" id="ARBA00005395"/>
    </source>
</evidence>
<keyword evidence="4" id="KW-0012">Acyltransferase</keyword>
<dbReference type="InterPro" id="IPR050680">
    <property type="entry name" value="YpeA/RimI_acetyltransf"/>
</dbReference>
<accession>A0A1T4JW71</accession>
<comment type="catalytic activity">
    <reaction evidence="5">
        <text>N-terminal L-alanyl-[ribosomal protein bS18] + acetyl-CoA = N-terminal N(alpha)-acetyl-L-alanyl-[ribosomal protein bS18] + CoA + H(+)</text>
        <dbReference type="Rhea" id="RHEA:43756"/>
        <dbReference type="Rhea" id="RHEA-COMP:10676"/>
        <dbReference type="Rhea" id="RHEA-COMP:10677"/>
        <dbReference type="ChEBI" id="CHEBI:15378"/>
        <dbReference type="ChEBI" id="CHEBI:57287"/>
        <dbReference type="ChEBI" id="CHEBI:57288"/>
        <dbReference type="ChEBI" id="CHEBI:64718"/>
        <dbReference type="ChEBI" id="CHEBI:83683"/>
        <dbReference type="EC" id="2.3.1.266"/>
    </reaction>
</comment>
<organism evidence="7 8">
    <name type="scientific">Selenihalanaerobacter shriftii</name>
    <dbReference type="NCBI Taxonomy" id="142842"/>
    <lineage>
        <taxon>Bacteria</taxon>
        <taxon>Bacillati</taxon>
        <taxon>Bacillota</taxon>
        <taxon>Clostridia</taxon>
        <taxon>Halanaerobiales</taxon>
        <taxon>Halobacteroidaceae</taxon>
        <taxon>Selenihalanaerobacter</taxon>
    </lineage>
</organism>
<dbReference type="Pfam" id="PF00583">
    <property type="entry name" value="Acetyltransf_1"/>
    <property type="match status" value="1"/>
</dbReference>
<protein>
    <recommendedName>
        <fullName evidence="5">[Ribosomal protein bS18]-alanine N-acetyltransferase</fullName>
        <ecNumber evidence="5">2.3.1.266</ecNumber>
    </recommendedName>
</protein>
<dbReference type="PROSITE" id="PS51186">
    <property type="entry name" value="GNAT"/>
    <property type="match status" value="1"/>
</dbReference>
<dbReference type="EC" id="2.3.1.266" evidence="5"/>
<comment type="subcellular location">
    <subcellularLocation>
        <location evidence="5">Cytoplasm</location>
    </subcellularLocation>
</comment>
<keyword evidence="3 7" id="KW-0808">Transferase</keyword>
<comment type="similarity">
    <text evidence="1 5">Belongs to the acetyltransferase family. RimI subfamily.</text>
</comment>
<evidence type="ECO:0000256" key="4">
    <source>
        <dbReference type="ARBA" id="ARBA00023315"/>
    </source>
</evidence>
<dbReference type="RefSeq" id="WP_078808984.1">
    <property type="nucleotide sequence ID" value="NZ_FUWM01000004.1"/>
</dbReference>
<dbReference type="PANTHER" id="PTHR43420:SF44">
    <property type="entry name" value="ACETYLTRANSFERASE YPEA"/>
    <property type="match status" value="1"/>
</dbReference>
<keyword evidence="8" id="KW-1185">Reference proteome</keyword>
<reference evidence="8" key="1">
    <citation type="submission" date="2017-02" db="EMBL/GenBank/DDBJ databases">
        <authorList>
            <person name="Varghese N."/>
            <person name="Submissions S."/>
        </authorList>
    </citation>
    <scope>NUCLEOTIDE SEQUENCE [LARGE SCALE GENOMIC DNA]</scope>
    <source>
        <strain evidence="8">ATCC BAA-73</strain>
    </source>
</reference>
<dbReference type="CDD" id="cd04301">
    <property type="entry name" value="NAT_SF"/>
    <property type="match status" value="1"/>
</dbReference>
<dbReference type="Proteomes" id="UP000190625">
    <property type="component" value="Unassembled WGS sequence"/>
</dbReference>
<dbReference type="OrthoDB" id="9794566at2"/>
<dbReference type="GO" id="GO:0008999">
    <property type="term" value="F:protein-N-terminal-alanine acetyltransferase activity"/>
    <property type="evidence" value="ECO:0007669"/>
    <property type="project" value="UniProtKB-EC"/>
</dbReference>
<proteinExistence type="inferred from homology"/>
<dbReference type="STRING" id="142842.SAMN02745118_00461"/>
<dbReference type="Gene3D" id="3.40.630.30">
    <property type="match status" value="1"/>
</dbReference>
<dbReference type="EMBL" id="FUWM01000004">
    <property type="protein sequence ID" value="SJZ34315.1"/>
    <property type="molecule type" value="Genomic_DNA"/>
</dbReference>
<dbReference type="NCBIfam" id="TIGR01575">
    <property type="entry name" value="rimI"/>
    <property type="match status" value="1"/>
</dbReference>
<sequence length="149" mass="17331">MKLIIEPMQVADLDQVLEIEKESFSSPWSIAAFKKELIENQYAEYLVAKRKEDVLGYVGVWIILNEAHITTLAVESTYRRKGIARLMLSELFVKFANQGLDKITLEVRVSNHPGRELYKDYGFIEAGVRKNYYQDNKEDAVIMWKILNQ</sequence>
<evidence type="ECO:0000313" key="8">
    <source>
        <dbReference type="Proteomes" id="UP000190625"/>
    </source>
</evidence>
<dbReference type="InterPro" id="IPR016181">
    <property type="entry name" value="Acyl_CoA_acyltransferase"/>
</dbReference>
<name>A0A1T4JW71_9FIRM</name>
<dbReference type="AlphaFoldDB" id="A0A1T4JW71"/>
<keyword evidence="2 5" id="KW-0963">Cytoplasm</keyword>
<dbReference type="GO" id="GO:0005737">
    <property type="term" value="C:cytoplasm"/>
    <property type="evidence" value="ECO:0007669"/>
    <property type="project" value="UniProtKB-SubCell"/>
</dbReference>
<gene>
    <name evidence="7" type="ORF">SAMN02745118_00461</name>
</gene>
<evidence type="ECO:0000256" key="3">
    <source>
        <dbReference type="ARBA" id="ARBA00022679"/>
    </source>
</evidence>